<dbReference type="CDD" id="cd00438">
    <property type="entry name" value="cupin_RmlC"/>
    <property type="match status" value="1"/>
</dbReference>
<feature type="active site" description="Proton donor" evidence="5">
    <location>
        <position position="132"/>
    </location>
</feature>
<dbReference type="InterPro" id="IPR011051">
    <property type="entry name" value="RmlC_Cupin_sf"/>
</dbReference>
<evidence type="ECO:0000256" key="5">
    <source>
        <dbReference type="PIRSR" id="PIRSR600888-1"/>
    </source>
</evidence>
<dbReference type="SUPFAM" id="SSF51182">
    <property type="entry name" value="RmlC-like cupins"/>
    <property type="match status" value="1"/>
</dbReference>
<dbReference type="GO" id="GO:0008830">
    <property type="term" value="F:dTDP-4-dehydrorhamnose 3,5-epimerase activity"/>
    <property type="evidence" value="ECO:0007669"/>
    <property type="project" value="UniProtKB-UniRule"/>
</dbReference>
<reference evidence="8 9" key="1">
    <citation type="submission" date="2017-12" db="EMBL/GenBank/DDBJ databases">
        <title>Genome sequence of the active heterotrophic nitrifier-denitrifier, Cupriavidus pauculus UM1.</title>
        <authorList>
            <person name="Putonti C."/>
            <person name="Castignetti D."/>
        </authorList>
    </citation>
    <scope>NUCLEOTIDE SEQUENCE [LARGE SCALE GENOMIC DNA]</scope>
    <source>
        <strain evidence="8 9">UM1</strain>
    </source>
</reference>
<comment type="catalytic activity">
    <reaction evidence="1 7">
        <text>dTDP-4-dehydro-6-deoxy-alpha-D-glucose = dTDP-4-dehydro-beta-L-rhamnose</text>
        <dbReference type="Rhea" id="RHEA:16969"/>
        <dbReference type="ChEBI" id="CHEBI:57649"/>
        <dbReference type="ChEBI" id="CHEBI:62830"/>
        <dbReference type="EC" id="5.1.3.13"/>
    </reaction>
</comment>
<dbReference type="UniPathway" id="UPA00124"/>
<feature type="site" description="Participates in a stacking interaction with the thymidine ring of dTDP-4-oxo-6-deoxyglucose" evidence="6">
    <location>
        <position position="138"/>
    </location>
</feature>
<dbReference type="AlphaFoldDB" id="A0A2N5CEQ7"/>
<sequence length="188" mass="20617">MIFTPARIAGAWIVDPEPLADERGYFARTVCVETFAAHGIDARFVQQSVSRNTRAGILRGMHFQRGAHAEDKLVRVTTGAVHDVILDLRPESPTYLQWQAVVLDADVQRAIFIPKGVAHGFQTLTPLSEVFYQMTVPFAPGSSAGVRWDDPAIGIDWPDCADRMISAKDLALPTLAELAAPSQLHPEN</sequence>
<dbReference type="GO" id="GO:0000271">
    <property type="term" value="P:polysaccharide biosynthetic process"/>
    <property type="evidence" value="ECO:0007669"/>
    <property type="project" value="TreeGrafter"/>
</dbReference>
<dbReference type="InterPro" id="IPR000888">
    <property type="entry name" value="RmlC-like"/>
</dbReference>
<dbReference type="Pfam" id="PF00908">
    <property type="entry name" value="dTDP_sugar_isom"/>
    <property type="match status" value="1"/>
</dbReference>
<dbReference type="OrthoDB" id="9800680at2"/>
<comment type="similarity">
    <text evidence="7">Belongs to the dTDP-4-dehydrorhamnose 3,5-epimerase family.</text>
</comment>
<evidence type="ECO:0000313" key="8">
    <source>
        <dbReference type="EMBL" id="PLQ00721.1"/>
    </source>
</evidence>
<proteinExistence type="inferred from homology"/>
<feature type="active site" description="Proton acceptor" evidence="5">
    <location>
        <position position="62"/>
    </location>
</feature>
<dbReference type="Gene3D" id="2.60.120.10">
    <property type="entry name" value="Jelly Rolls"/>
    <property type="match status" value="1"/>
</dbReference>
<evidence type="ECO:0000256" key="1">
    <source>
        <dbReference type="ARBA" id="ARBA00001298"/>
    </source>
</evidence>
<comment type="function">
    <text evidence="2 7">Catalyzes the epimerization of the C3' and C5'positions of dTDP-6-deoxy-D-xylo-4-hexulose, forming dTDP-6-deoxy-L-lyxo-4-hexulose.</text>
</comment>
<comment type="pathway">
    <text evidence="7">Carbohydrate biosynthesis; dTDP-L-rhamnose biosynthesis.</text>
</comment>
<protein>
    <recommendedName>
        <fullName evidence="4 7">dTDP-4-dehydrorhamnose 3,5-epimerase</fullName>
        <ecNumber evidence="3 7">5.1.3.13</ecNumber>
    </recommendedName>
    <alternativeName>
        <fullName evidence="7">Thymidine diphospho-4-keto-rhamnose 3,5-epimerase</fullName>
    </alternativeName>
</protein>
<evidence type="ECO:0000256" key="7">
    <source>
        <dbReference type="RuleBase" id="RU364069"/>
    </source>
</evidence>
<comment type="subunit">
    <text evidence="7">Homodimer.</text>
</comment>
<dbReference type="InterPro" id="IPR014710">
    <property type="entry name" value="RmlC-like_jellyroll"/>
</dbReference>
<evidence type="ECO:0000256" key="2">
    <source>
        <dbReference type="ARBA" id="ARBA00001997"/>
    </source>
</evidence>
<keyword evidence="7" id="KW-0413">Isomerase</keyword>
<dbReference type="GO" id="GO:0005829">
    <property type="term" value="C:cytosol"/>
    <property type="evidence" value="ECO:0007669"/>
    <property type="project" value="TreeGrafter"/>
</dbReference>
<evidence type="ECO:0000256" key="6">
    <source>
        <dbReference type="PIRSR" id="PIRSR600888-3"/>
    </source>
</evidence>
<organism evidence="8 9">
    <name type="scientific">Cupriavidus pauculus</name>
    <dbReference type="NCBI Taxonomy" id="82633"/>
    <lineage>
        <taxon>Bacteria</taxon>
        <taxon>Pseudomonadati</taxon>
        <taxon>Pseudomonadota</taxon>
        <taxon>Betaproteobacteria</taxon>
        <taxon>Burkholderiales</taxon>
        <taxon>Burkholderiaceae</taxon>
        <taxon>Cupriavidus</taxon>
    </lineage>
</organism>
<gene>
    <name evidence="8" type="primary">rfbC</name>
    <name evidence="8" type="ORF">CYJ10_09725</name>
</gene>
<accession>A0A2N5CEQ7</accession>
<dbReference type="PANTHER" id="PTHR21047">
    <property type="entry name" value="DTDP-6-DEOXY-D-GLUCOSE-3,5 EPIMERASE"/>
    <property type="match status" value="1"/>
</dbReference>
<dbReference type="PANTHER" id="PTHR21047:SF2">
    <property type="entry name" value="THYMIDINE DIPHOSPHO-4-KETO-RHAMNOSE 3,5-EPIMERASE"/>
    <property type="match status" value="1"/>
</dbReference>
<dbReference type="EC" id="5.1.3.13" evidence="3 7"/>
<evidence type="ECO:0000256" key="4">
    <source>
        <dbReference type="ARBA" id="ARBA00019595"/>
    </source>
</evidence>
<dbReference type="NCBIfam" id="TIGR01221">
    <property type="entry name" value="rmlC"/>
    <property type="match status" value="1"/>
</dbReference>
<evidence type="ECO:0000256" key="3">
    <source>
        <dbReference type="ARBA" id="ARBA00012098"/>
    </source>
</evidence>
<evidence type="ECO:0000313" key="9">
    <source>
        <dbReference type="Proteomes" id="UP000234341"/>
    </source>
</evidence>
<dbReference type="Proteomes" id="UP000234341">
    <property type="component" value="Unassembled WGS sequence"/>
</dbReference>
<dbReference type="EMBL" id="PJRP01000003">
    <property type="protein sequence ID" value="PLQ00721.1"/>
    <property type="molecule type" value="Genomic_DNA"/>
</dbReference>
<comment type="caution">
    <text evidence="8">The sequence shown here is derived from an EMBL/GenBank/DDBJ whole genome shotgun (WGS) entry which is preliminary data.</text>
</comment>
<dbReference type="RefSeq" id="WP_101681288.1">
    <property type="nucleotide sequence ID" value="NZ_PJRP01000003.1"/>
</dbReference>
<name>A0A2N5CEQ7_9BURK</name>
<dbReference type="GO" id="GO:0019305">
    <property type="term" value="P:dTDP-rhamnose biosynthetic process"/>
    <property type="evidence" value="ECO:0007669"/>
    <property type="project" value="UniProtKB-UniRule"/>
</dbReference>